<comment type="caution">
    <text evidence="1">The sequence shown here is derived from an EMBL/GenBank/DDBJ whole genome shotgun (WGS) entry which is preliminary data.</text>
</comment>
<keyword evidence="2" id="KW-1185">Reference proteome</keyword>
<dbReference type="EMBL" id="PDJQ01000001">
    <property type="protein sequence ID" value="PFG74330.1"/>
    <property type="molecule type" value="Genomic_DNA"/>
</dbReference>
<evidence type="ECO:0000313" key="1">
    <source>
        <dbReference type="EMBL" id="PFG74330.1"/>
    </source>
</evidence>
<dbReference type="RefSeq" id="WP_098503722.1">
    <property type="nucleotide sequence ID" value="NZ_PDJQ01000001.1"/>
</dbReference>
<reference evidence="1 2" key="1">
    <citation type="submission" date="2017-09" db="EMBL/GenBank/DDBJ databases">
        <title>Sequencing the genomes of two abundant thermophiles in Great Basin hot springs: Thermocrinis jamiesonii and novel Chloroflexi Thermoflexus hugenholtzii.</title>
        <authorList>
            <person name="Hedlund B."/>
        </authorList>
    </citation>
    <scope>NUCLEOTIDE SEQUENCE [LARGE SCALE GENOMIC DNA]</scope>
    <source>
        <strain evidence="1 2">G233</strain>
    </source>
</reference>
<dbReference type="AlphaFoldDB" id="A0A2A9HGW7"/>
<organism evidence="1 2">
    <name type="scientific">Tepidiforma thermophila (strain KCTC 52669 / CGMCC 1.13589 / G233)</name>
    <dbReference type="NCBI Taxonomy" id="2761530"/>
    <lineage>
        <taxon>Bacteria</taxon>
        <taxon>Bacillati</taxon>
        <taxon>Chloroflexota</taxon>
        <taxon>Tepidiformia</taxon>
        <taxon>Tepidiformales</taxon>
        <taxon>Tepidiformaceae</taxon>
        <taxon>Tepidiforma</taxon>
    </lineage>
</organism>
<dbReference type="Proteomes" id="UP000223071">
    <property type="component" value="Unassembled WGS sequence"/>
</dbReference>
<evidence type="ECO:0000313" key="2">
    <source>
        <dbReference type="Proteomes" id="UP000223071"/>
    </source>
</evidence>
<protein>
    <submittedName>
        <fullName evidence="1">Uncharacterized protein</fullName>
    </submittedName>
</protein>
<sequence>MDTPIGPGPTGMNLNNIRVCARCGLRYDWRKSPSGMKMTYCSSLCEKADLGFTVEALIRWEREPTEKEPVAPAGE</sequence>
<accession>A0A2A9HGW7</accession>
<proteinExistence type="predicted"/>
<name>A0A2A9HGW7_TEPT2</name>
<gene>
    <name evidence="1" type="ORF">A9A59_1549</name>
</gene>